<evidence type="ECO:0000259" key="5">
    <source>
        <dbReference type="PROSITE" id="PS50931"/>
    </source>
</evidence>
<dbReference type="Proteomes" id="UP000247515">
    <property type="component" value="Unassembled WGS sequence"/>
</dbReference>
<name>A0ABX5MDU5_9BURK</name>
<keyword evidence="2" id="KW-0805">Transcription regulation</keyword>
<evidence type="ECO:0000313" key="7">
    <source>
        <dbReference type="Proteomes" id="UP000247515"/>
    </source>
</evidence>
<reference evidence="6 7" key="1">
    <citation type="submission" date="2018-05" db="EMBL/GenBank/DDBJ databases">
        <title>Genomic Encyclopedia of Type Strains, Phase IV (KMG-V): Genome sequencing to study the core and pangenomes of soil and plant-associated prokaryotes.</title>
        <authorList>
            <person name="Whitman W."/>
        </authorList>
    </citation>
    <scope>NUCLEOTIDE SEQUENCE [LARGE SCALE GENOMIC DNA]</scope>
    <source>
        <strain evidence="6 7">SIr-6563</strain>
    </source>
</reference>
<organism evidence="6 7">
    <name type="scientific">Paraburkholderia tropica</name>
    <dbReference type="NCBI Taxonomy" id="92647"/>
    <lineage>
        <taxon>Bacteria</taxon>
        <taxon>Pseudomonadati</taxon>
        <taxon>Pseudomonadota</taxon>
        <taxon>Betaproteobacteria</taxon>
        <taxon>Burkholderiales</taxon>
        <taxon>Burkholderiaceae</taxon>
        <taxon>Paraburkholderia</taxon>
    </lineage>
</organism>
<evidence type="ECO:0000256" key="3">
    <source>
        <dbReference type="ARBA" id="ARBA00023125"/>
    </source>
</evidence>
<dbReference type="InterPro" id="IPR036390">
    <property type="entry name" value="WH_DNA-bd_sf"/>
</dbReference>
<dbReference type="PRINTS" id="PR00039">
    <property type="entry name" value="HTHLYSR"/>
</dbReference>
<dbReference type="PANTHER" id="PTHR30419">
    <property type="entry name" value="HTH-TYPE TRANSCRIPTIONAL REGULATOR YBHD"/>
    <property type="match status" value="1"/>
</dbReference>
<comment type="caution">
    <text evidence="6">The sequence shown here is derived from an EMBL/GenBank/DDBJ whole genome shotgun (WGS) entry which is preliminary data.</text>
</comment>
<keyword evidence="4" id="KW-0804">Transcription</keyword>
<gene>
    <name evidence="6" type="ORF">C7400_13948</name>
</gene>
<dbReference type="InterPro" id="IPR005119">
    <property type="entry name" value="LysR_subst-bd"/>
</dbReference>
<comment type="similarity">
    <text evidence="1">Belongs to the LysR transcriptional regulatory family.</text>
</comment>
<evidence type="ECO:0000256" key="4">
    <source>
        <dbReference type="ARBA" id="ARBA00023163"/>
    </source>
</evidence>
<evidence type="ECO:0000313" key="6">
    <source>
        <dbReference type="EMBL" id="PXX05885.1"/>
    </source>
</evidence>
<dbReference type="Gene3D" id="1.10.10.10">
    <property type="entry name" value="Winged helix-like DNA-binding domain superfamily/Winged helix DNA-binding domain"/>
    <property type="match status" value="1"/>
</dbReference>
<keyword evidence="3" id="KW-0238">DNA-binding</keyword>
<evidence type="ECO:0000256" key="2">
    <source>
        <dbReference type="ARBA" id="ARBA00023015"/>
    </source>
</evidence>
<dbReference type="PROSITE" id="PS50931">
    <property type="entry name" value="HTH_LYSR"/>
    <property type="match status" value="1"/>
</dbReference>
<dbReference type="Gene3D" id="3.40.190.290">
    <property type="match status" value="1"/>
</dbReference>
<accession>A0ABX5MDU5</accession>
<dbReference type="InterPro" id="IPR050950">
    <property type="entry name" value="HTH-type_LysR_regulators"/>
</dbReference>
<dbReference type="Pfam" id="PF00126">
    <property type="entry name" value="HTH_1"/>
    <property type="match status" value="1"/>
</dbReference>
<dbReference type="RefSeq" id="WP_181441121.1">
    <property type="nucleotide sequence ID" value="NZ_JBBBEG010000038.1"/>
</dbReference>
<proteinExistence type="inferred from homology"/>
<sequence length="302" mass="33013">MDLRGLRYFVEVVRQNGFRRASDVLHVTQPAISRSISSLEEETGSQLLIREPKGIALTPEGEVLYRHATLILRQSDNLLSELRDLQSMAKGTLRVGLPHMTGATFFGSVISEFRRKYPGIQLLITEYGTNQLQSALVAGEIELAAAMLPIPDDWALTLPFGSDRLVLLCARNHVLAGKKRVNIGELSSEPFIGFSEDFKVNELIDQLCAKHGYRPNIVGRSGHLDLIVSMVVAGMGVALVPESAGRKIKSSRLSILPIADTGTSYGLALVRVKDAYLSKGGRAWIEVASKVIGFSIADAFIR</sequence>
<protein>
    <submittedName>
        <fullName evidence="6">LysR family transcriptional regulator</fullName>
    </submittedName>
</protein>
<dbReference type="InterPro" id="IPR036388">
    <property type="entry name" value="WH-like_DNA-bd_sf"/>
</dbReference>
<dbReference type="EMBL" id="QJJV01000039">
    <property type="protein sequence ID" value="PXX05885.1"/>
    <property type="molecule type" value="Genomic_DNA"/>
</dbReference>
<dbReference type="PANTHER" id="PTHR30419:SF8">
    <property type="entry name" value="NITROGEN ASSIMILATION TRANSCRIPTIONAL ACTIVATOR-RELATED"/>
    <property type="match status" value="1"/>
</dbReference>
<dbReference type="SUPFAM" id="SSF53850">
    <property type="entry name" value="Periplasmic binding protein-like II"/>
    <property type="match status" value="1"/>
</dbReference>
<feature type="domain" description="HTH lysR-type" evidence="5">
    <location>
        <begin position="1"/>
        <end position="58"/>
    </location>
</feature>
<dbReference type="Pfam" id="PF03466">
    <property type="entry name" value="LysR_substrate"/>
    <property type="match status" value="1"/>
</dbReference>
<dbReference type="InterPro" id="IPR000847">
    <property type="entry name" value="LysR_HTH_N"/>
</dbReference>
<evidence type="ECO:0000256" key="1">
    <source>
        <dbReference type="ARBA" id="ARBA00009437"/>
    </source>
</evidence>
<dbReference type="SUPFAM" id="SSF46785">
    <property type="entry name" value="Winged helix' DNA-binding domain"/>
    <property type="match status" value="1"/>
</dbReference>
<keyword evidence="7" id="KW-1185">Reference proteome</keyword>